<accession>A0A6S7KHL8</accession>
<name>A0A6S7KHL8_PARCT</name>
<dbReference type="EMBL" id="CACRXK020014448">
    <property type="protein sequence ID" value="CAB4026852.1"/>
    <property type="molecule type" value="Genomic_DNA"/>
</dbReference>
<keyword evidence="2" id="KW-1185">Reference proteome</keyword>
<evidence type="ECO:0000313" key="2">
    <source>
        <dbReference type="Proteomes" id="UP001152795"/>
    </source>
</evidence>
<reference evidence="1" key="1">
    <citation type="submission" date="2020-04" db="EMBL/GenBank/DDBJ databases">
        <authorList>
            <person name="Alioto T."/>
            <person name="Alioto T."/>
            <person name="Gomez Garrido J."/>
        </authorList>
    </citation>
    <scope>NUCLEOTIDE SEQUENCE</scope>
    <source>
        <strain evidence="1">A484AB</strain>
    </source>
</reference>
<protein>
    <submittedName>
        <fullName evidence="1">Uncharacterized protein</fullName>
    </submittedName>
</protein>
<gene>
    <name evidence="1" type="ORF">PACLA_8A035809</name>
</gene>
<organism evidence="1 2">
    <name type="scientific">Paramuricea clavata</name>
    <name type="common">Red gorgonian</name>
    <name type="synonym">Violescent sea-whip</name>
    <dbReference type="NCBI Taxonomy" id="317549"/>
    <lineage>
        <taxon>Eukaryota</taxon>
        <taxon>Metazoa</taxon>
        <taxon>Cnidaria</taxon>
        <taxon>Anthozoa</taxon>
        <taxon>Octocorallia</taxon>
        <taxon>Malacalcyonacea</taxon>
        <taxon>Plexauridae</taxon>
        <taxon>Paramuricea</taxon>
    </lineage>
</organism>
<dbReference type="Proteomes" id="UP001152795">
    <property type="component" value="Unassembled WGS sequence"/>
</dbReference>
<dbReference type="AlphaFoldDB" id="A0A6S7KHL8"/>
<comment type="caution">
    <text evidence="1">The sequence shown here is derived from an EMBL/GenBank/DDBJ whole genome shotgun (WGS) entry which is preliminary data.</text>
</comment>
<sequence>MSAISRYLEIETLEPAVNNNFQQHVKVRGHKDLVENFEKKYNEKGFSCSYFRIERHDVVEVTVNPGISIYTTVGGVQLLKMQIIFILEGEGFKVNSMVFNQWNGTEKIMMYKEQEAPGQLSEAVKEG</sequence>
<proteinExistence type="predicted"/>
<evidence type="ECO:0000313" key="1">
    <source>
        <dbReference type="EMBL" id="CAB4026852.1"/>
    </source>
</evidence>